<dbReference type="InterPro" id="IPR032710">
    <property type="entry name" value="NTF2-like_dom_sf"/>
</dbReference>
<keyword evidence="2" id="KW-1185">Reference proteome</keyword>
<protein>
    <recommendedName>
        <fullName evidence="3">RNA polymerase subunit sigma-24</fullName>
    </recommendedName>
</protein>
<dbReference type="InterPro" id="IPR052704">
    <property type="entry name" value="ECF_Sigma-70_Domain"/>
</dbReference>
<organism evidence="1 2">
    <name type="scientific">Sphaerisporangium aureirubrum</name>
    <dbReference type="NCBI Taxonomy" id="1544736"/>
    <lineage>
        <taxon>Bacteria</taxon>
        <taxon>Bacillati</taxon>
        <taxon>Actinomycetota</taxon>
        <taxon>Actinomycetes</taxon>
        <taxon>Streptosporangiales</taxon>
        <taxon>Streptosporangiaceae</taxon>
        <taxon>Sphaerisporangium</taxon>
    </lineage>
</organism>
<dbReference type="PANTHER" id="PTHR30173">
    <property type="entry name" value="SIGMA 19 FACTOR"/>
    <property type="match status" value="1"/>
</dbReference>
<dbReference type="EMBL" id="JBHSRF010000002">
    <property type="protein sequence ID" value="MFC6079960.1"/>
    <property type="molecule type" value="Genomic_DNA"/>
</dbReference>
<proteinExistence type="predicted"/>
<dbReference type="SUPFAM" id="SSF54427">
    <property type="entry name" value="NTF2-like"/>
    <property type="match status" value="1"/>
</dbReference>
<accession>A0ABW1N963</accession>
<dbReference type="PANTHER" id="PTHR30173:SF36">
    <property type="entry name" value="ECF RNA POLYMERASE SIGMA FACTOR SIGJ"/>
    <property type="match status" value="1"/>
</dbReference>
<reference evidence="2" key="1">
    <citation type="journal article" date="2019" name="Int. J. Syst. Evol. Microbiol.">
        <title>The Global Catalogue of Microorganisms (GCM) 10K type strain sequencing project: providing services to taxonomists for standard genome sequencing and annotation.</title>
        <authorList>
            <consortium name="The Broad Institute Genomics Platform"/>
            <consortium name="The Broad Institute Genome Sequencing Center for Infectious Disease"/>
            <person name="Wu L."/>
            <person name="Ma J."/>
        </authorList>
    </citation>
    <scope>NUCLEOTIDE SEQUENCE [LARGE SCALE GENOMIC DNA]</scope>
    <source>
        <strain evidence="2">JCM 30346</strain>
    </source>
</reference>
<dbReference type="RefSeq" id="WP_380746535.1">
    <property type="nucleotide sequence ID" value="NZ_JBHSRF010000002.1"/>
</dbReference>
<name>A0ABW1N963_9ACTN</name>
<evidence type="ECO:0000313" key="1">
    <source>
        <dbReference type="EMBL" id="MFC6079960.1"/>
    </source>
</evidence>
<dbReference type="Proteomes" id="UP001596137">
    <property type="component" value="Unassembled WGS sequence"/>
</dbReference>
<sequence>MTGDLQALLDVLAPDVVFVSDGGGLRQAALRPVAGAAKVLGYMAGSLVKAGGTFTGEPTTVNGNPGLILRLDGVVDGVLALRVENTRVTGLYYVRNPEKLTRVESTTSLTSR</sequence>
<evidence type="ECO:0008006" key="3">
    <source>
        <dbReference type="Google" id="ProtNLM"/>
    </source>
</evidence>
<gene>
    <name evidence="1" type="ORF">ACFP1K_02230</name>
</gene>
<evidence type="ECO:0000313" key="2">
    <source>
        <dbReference type="Proteomes" id="UP001596137"/>
    </source>
</evidence>
<comment type="caution">
    <text evidence="1">The sequence shown here is derived from an EMBL/GenBank/DDBJ whole genome shotgun (WGS) entry which is preliminary data.</text>
</comment>